<comment type="caution">
    <text evidence="13">The sequence shown here is derived from an EMBL/GenBank/DDBJ whole genome shotgun (WGS) entry which is preliminary data.</text>
</comment>
<protein>
    <recommendedName>
        <fullName evidence="10 11">Geranylgeranyl transferase type-2 subunit beta</fullName>
        <ecNumber evidence="3 11">2.5.1.60</ecNumber>
    </recommendedName>
</protein>
<dbReference type="GO" id="GO:0005968">
    <property type="term" value="C:Rab-protein geranylgeranyltransferase complex"/>
    <property type="evidence" value="ECO:0007669"/>
    <property type="project" value="UniProtKB-UniRule"/>
</dbReference>
<proteinExistence type="inferred from homology"/>
<evidence type="ECO:0000259" key="12">
    <source>
        <dbReference type="Pfam" id="PF00432"/>
    </source>
</evidence>
<evidence type="ECO:0000256" key="7">
    <source>
        <dbReference type="ARBA" id="ARBA00022737"/>
    </source>
</evidence>
<comment type="cofactor">
    <cofactor evidence="11">
        <name>Zn(2+)</name>
        <dbReference type="ChEBI" id="CHEBI:29105"/>
    </cofactor>
    <text evidence="11">Binds 1 zinc ion per subunit.</text>
</comment>
<reference evidence="13" key="1">
    <citation type="journal article" date="2021" name="Open Biol.">
        <title>Shared evolutionary footprints suggest mitochondrial oxidative damage underlies multiple complex I losses in fungi.</title>
        <authorList>
            <person name="Schikora-Tamarit M.A."/>
            <person name="Marcet-Houben M."/>
            <person name="Nosek J."/>
            <person name="Gabaldon T."/>
        </authorList>
    </citation>
    <scope>NUCLEOTIDE SEQUENCE</scope>
    <source>
        <strain evidence="13">NCAIM Y.01608</strain>
    </source>
</reference>
<dbReference type="AlphaFoldDB" id="A0A1B7SKY3"/>
<gene>
    <name evidence="13" type="ORF">OGATHE_002515</name>
</gene>
<feature type="domain" description="Prenyltransferase alpha-alpha toroid" evidence="12">
    <location>
        <begin position="4"/>
        <end position="305"/>
    </location>
</feature>
<evidence type="ECO:0000256" key="8">
    <source>
        <dbReference type="ARBA" id="ARBA00022833"/>
    </source>
</evidence>
<keyword evidence="8 11" id="KW-0862">Zinc</keyword>
<evidence type="ECO:0000256" key="1">
    <source>
        <dbReference type="ARBA" id="ARBA00010497"/>
    </source>
</evidence>
<evidence type="ECO:0000256" key="5">
    <source>
        <dbReference type="ARBA" id="ARBA00022679"/>
    </source>
</evidence>
<dbReference type="EC" id="2.5.1.60" evidence="3 11"/>
<dbReference type="GO" id="GO:0046872">
    <property type="term" value="F:metal ion binding"/>
    <property type="evidence" value="ECO:0007669"/>
    <property type="project" value="UniProtKB-KW"/>
</dbReference>
<keyword evidence="14" id="KW-1185">Reference proteome</keyword>
<keyword evidence="6 11" id="KW-0479">Metal-binding</keyword>
<dbReference type="InterPro" id="IPR008930">
    <property type="entry name" value="Terpenoid_cyclase/PrenylTrfase"/>
</dbReference>
<dbReference type="GO" id="GO:0006888">
    <property type="term" value="P:endoplasmic reticulum to Golgi vesicle-mediated transport"/>
    <property type="evidence" value="ECO:0007669"/>
    <property type="project" value="EnsemblFungi"/>
</dbReference>
<comment type="similarity">
    <text evidence="1 11">Belongs to the protein prenyltransferase subunit beta family.</text>
</comment>
<dbReference type="CDD" id="cd02894">
    <property type="entry name" value="GGTase-II"/>
    <property type="match status" value="1"/>
</dbReference>
<keyword evidence="5 11" id="KW-0808">Transferase</keyword>
<dbReference type="Gene3D" id="1.50.10.20">
    <property type="match status" value="1"/>
</dbReference>
<dbReference type="Proteomes" id="UP000788993">
    <property type="component" value="Unassembled WGS sequence"/>
</dbReference>
<dbReference type="RefSeq" id="XP_018211960.1">
    <property type="nucleotide sequence ID" value="XM_018355521.1"/>
</dbReference>
<evidence type="ECO:0000256" key="2">
    <source>
        <dbReference type="ARBA" id="ARBA00011355"/>
    </source>
</evidence>
<evidence type="ECO:0000256" key="6">
    <source>
        <dbReference type="ARBA" id="ARBA00022723"/>
    </source>
</evidence>
<keyword evidence="7" id="KW-0677">Repeat</keyword>
<evidence type="ECO:0000256" key="11">
    <source>
        <dbReference type="RuleBase" id="RU365076"/>
    </source>
</evidence>
<sequence length="319" mass="36110">MTSLDKSKHVAYIKSLDDQKQFLEYWLSEHLRMNGIYWGACALFLMRAEHEFDKKTLVEFILNCYDSTYGGFGAFPKHDSHILSTLSALQLLKMYDALDVINDKKPQILQFIKGLQLPDGSFQGDRFGEVDTRFVYTAIQSLSILESLSPDIVDPAVDFILKCQNFDGGFGMVPGSESHSAQIFTCLGTLAITGHVDKIKDREALEWWLSERQVENGGLNGRPEKLPDVCYSWWVMSSLSILGRLDYINGDKLREFILQCQDLEEGGISDRPGNQVDVYHTLFGIAGLSLLGYEDLVPVDPVYCMPYHVTSSIKKYPYD</sequence>
<dbReference type="Pfam" id="PF00432">
    <property type="entry name" value="Prenyltrans"/>
    <property type="match status" value="1"/>
</dbReference>
<evidence type="ECO:0000256" key="4">
    <source>
        <dbReference type="ARBA" id="ARBA00022602"/>
    </source>
</evidence>
<dbReference type="EMBL" id="JAEUBD010000983">
    <property type="protein sequence ID" value="KAH3669703.1"/>
    <property type="molecule type" value="Genomic_DNA"/>
</dbReference>
<evidence type="ECO:0000256" key="9">
    <source>
        <dbReference type="ARBA" id="ARBA00047658"/>
    </source>
</evidence>
<dbReference type="GO" id="GO:0072657">
    <property type="term" value="P:protein localization to membrane"/>
    <property type="evidence" value="ECO:0007669"/>
    <property type="project" value="UniProtKB-ARBA"/>
</dbReference>
<evidence type="ECO:0000313" key="14">
    <source>
        <dbReference type="Proteomes" id="UP000788993"/>
    </source>
</evidence>
<dbReference type="InterPro" id="IPR026873">
    <property type="entry name" value="Ptb1"/>
</dbReference>
<dbReference type="GO" id="GO:0170069">
    <property type="term" value="C:geranylgeranyltransferase-III complex"/>
    <property type="evidence" value="ECO:0007669"/>
    <property type="project" value="EnsemblFungi"/>
</dbReference>
<organism evidence="13 14">
    <name type="scientific">Ogataea polymorpha</name>
    <dbReference type="NCBI Taxonomy" id="460523"/>
    <lineage>
        <taxon>Eukaryota</taxon>
        <taxon>Fungi</taxon>
        <taxon>Dikarya</taxon>
        <taxon>Ascomycota</taxon>
        <taxon>Saccharomycotina</taxon>
        <taxon>Pichiomycetes</taxon>
        <taxon>Pichiales</taxon>
        <taxon>Pichiaceae</taxon>
        <taxon>Ogataea</taxon>
    </lineage>
</organism>
<dbReference type="GO" id="GO:0004663">
    <property type="term" value="F:Rab geranylgeranyltransferase activity"/>
    <property type="evidence" value="ECO:0007669"/>
    <property type="project" value="UniProtKB-UniRule"/>
</dbReference>
<keyword evidence="4 11" id="KW-0637">Prenyltransferase</keyword>
<comment type="subunit">
    <text evidence="2">Heterodimer of an alpha and a beta subunit.</text>
</comment>
<reference evidence="13" key="2">
    <citation type="submission" date="2021-01" db="EMBL/GenBank/DDBJ databases">
        <authorList>
            <person name="Schikora-Tamarit M.A."/>
        </authorList>
    </citation>
    <scope>NUCLEOTIDE SEQUENCE</scope>
    <source>
        <strain evidence="13">NCAIM Y.01608</strain>
    </source>
</reference>
<dbReference type="PANTHER" id="PTHR11774">
    <property type="entry name" value="GERANYLGERANYL TRANSFERASE TYPE BETA SUBUNIT"/>
    <property type="match status" value="1"/>
</dbReference>
<dbReference type="SUPFAM" id="SSF48239">
    <property type="entry name" value="Terpenoid cyclases/Protein prenyltransferases"/>
    <property type="match status" value="1"/>
</dbReference>
<evidence type="ECO:0000313" key="13">
    <source>
        <dbReference type="EMBL" id="KAH3669703.1"/>
    </source>
</evidence>
<evidence type="ECO:0000256" key="10">
    <source>
        <dbReference type="ARBA" id="ARBA00069127"/>
    </source>
</evidence>
<comment type="function">
    <text evidence="11">Catalyzes the transfer of a geranylgeranyl moiety from geranylgeranyl diphosphate to both cysteines of proteins with the C-terminal sequence -XXCC, -XCXC and -CCXX.</text>
</comment>
<accession>A0A1B7SKY3</accession>
<dbReference type="InterPro" id="IPR001330">
    <property type="entry name" value="Prenyltrans"/>
</dbReference>
<name>A0A1B7SKY3_9ASCO</name>
<dbReference type="FunFam" id="1.50.10.20:FF:000012">
    <property type="entry name" value="Geranylgeranyl transferase type-2 subunit beta"/>
    <property type="match status" value="1"/>
</dbReference>
<evidence type="ECO:0000256" key="3">
    <source>
        <dbReference type="ARBA" id="ARBA00012656"/>
    </source>
</evidence>
<dbReference type="GO" id="GO:0006612">
    <property type="term" value="P:protein targeting to membrane"/>
    <property type="evidence" value="ECO:0007669"/>
    <property type="project" value="EnsemblFungi"/>
</dbReference>
<dbReference type="PANTHER" id="PTHR11774:SF11">
    <property type="entry name" value="GERANYLGERANYL TRANSFERASE TYPE-2 SUBUNIT BETA"/>
    <property type="match status" value="1"/>
</dbReference>
<dbReference type="InterPro" id="IPR045089">
    <property type="entry name" value="PGGT1B-like"/>
</dbReference>
<comment type="catalytic activity">
    <reaction evidence="9 11">
        <text>geranylgeranyl diphosphate + L-cysteinyl-[protein] = S-geranylgeranyl-L-cysteinyl-[protein] + diphosphate</text>
        <dbReference type="Rhea" id="RHEA:21240"/>
        <dbReference type="Rhea" id="RHEA-COMP:10131"/>
        <dbReference type="Rhea" id="RHEA-COMP:11537"/>
        <dbReference type="ChEBI" id="CHEBI:29950"/>
        <dbReference type="ChEBI" id="CHEBI:33019"/>
        <dbReference type="ChEBI" id="CHEBI:57533"/>
        <dbReference type="ChEBI" id="CHEBI:86021"/>
        <dbReference type="EC" id="2.5.1.60"/>
    </reaction>
</comment>